<dbReference type="AlphaFoldDB" id="A0A840QNY8"/>
<sequence length="134" mass="15762">MKRNQLQLSDQLIVRYYEFSDDVVCVEVMKDGKDFGAFCSDRLQFQEWDEGELQQLAETHVKQNDGITVSPDRNLRSLSEGYEIEYTNHWGNMYCLDIYKQGVYESSFCVDRSSFEEWMDDEEQLIAVVKSQIS</sequence>
<name>A0A840QNY8_9BACI</name>
<evidence type="ECO:0000313" key="2">
    <source>
        <dbReference type="Proteomes" id="UP000551878"/>
    </source>
</evidence>
<reference evidence="1 2" key="1">
    <citation type="submission" date="2020-08" db="EMBL/GenBank/DDBJ databases">
        <title>Genomic Encyclopedia of Type Strains, Phase IV (KMG-IV): sequencing the most valuable type-strain genomes for metagenomic binning, comparative biology and taxonomic classification.</title>
        <authorList>
            <person name="Goeker M."/>
        </authorList>
    </citation>
    <scope>NUCLEOTIDE SEQUENCE [LARGE SCALE GENOMIC DNA]</scope>
    <source>
        <strain evidence="1 2">DSM 24696</strain>
    </source>
</reference>
<keyword evidence="2" id="KW-1185">Reference proteome</keyword>
<evidence type="ECO:0000313" key="1">
    <source>
        <dbReference type="EMBL" id="MBB5173084.1"/>
    </source>
</evidence>
<proteinExistence type="predicted"/>
<dbReference type="EMBL" id="JACHHB010000004">
    <property type="protein sequence ID" value="MBB5173084.1"/>
    <property type="molecule type" value="Genomic_DNA"/>
</dbReference>
<protein>
    <submittedName>
        <fullName evidence="1">Uncharacterized protein</fullName>
    </submittedName>
</protein>
<gene>
    <name evidence="1" type="ORF">HNQ41_001247</name>
</gene>
<organism evidence="1 2">
    <name type="scientific">Texcoconibacillus texcoconensis</name>
    <dbReference type="NCBI Taxonomy" id="1095777"/>
    <lineage>
        <taxon>Bacteria</taxon>
        <taxon>Bacillati</taxon>
        <taxon>Bacillota</taxon>
        <taxon>Bacilli</taxon>
        <taxon>Bacillales</taxon>
        <taxon>Bacillaceae</taxon>
        <taxon>Texcoconibacillus</taxon>
    </lineage>
</organism>
<dbReference type="Proteomes" id="UP000551878">
    <property type="component" value="Unassembled WGS sequence"/>
</dbReference>
<dbReference type="RefSeq" id="WP_184663524.1">
    <property type="nucleotide sequence ID" value="NZ_JACHHB010000004.1"/>
</dbReference>
<accession>A0A840QNY8</accession>
<comment type="caution">
    <text evidence="1">The sequence shown here is derived from an EMBL/GenBank/DDBJ whole genome shotgun (WGS) entry which is preliminary data.</text>
</comment>